<comment type="similarity">
    <text evidence="1">Belongs to the CutA family.</text>
</comment>
<evidence type="ECO:0000313" key="2">
    <source>
        <dbReference type="EMBL" id="GIU43381.1"/>
    </source>
</evidence>
<reference evidence="2 3" key="1">
    <citation type="submission" date="2021-05" db="EMBL/GenBank/DDBJ databases">
        <title>Molecular characterization for Shewanella algae harboring chromosomal blaOXA-55-like strains isolated from clinical and environment sample.</title>
        <authorList>
            <person name="Ohama Y."/>
            <person name="Aoki K."/>
            <person name="Harada S."/>
            <person name="Moriya K."/>
            <person name="Ishii Y."/>
            <person name="Tateda K."/>
        </authorList>
    </citation>
    <scope>NUCLEOTIDE SEQUENCE [LARGE SCALE GENOMIC DNA]</scope>
    <source>
        <strain evidence="2 3">LMG 23746</strain>
    </source>
</reference>
<dbReference type="Proteomes" id="UP000761574">
    <property type="component" value="Unassembled WGS sequence"/>
</dbReference>
<accession>A0ABQ4P7D2</accession>
<dbReference type="PANTHER" id="PTHR23419:SF8">
    <property type="entry name" value="FI09726P"/>
    <property type="match status" value="1"/>
</dbReference>
<dbReference type="InterPro" id="IPR004323">
    <property type="entry name" value="Ion_tolerance_CutA"/>
</dbReference>
<dbReference type="EMBL" id="BPFB01000005">
    <property type="protein sequence ID" value="GIU43381.1"/>
    <property type="molecule type" value="Genomic_DNA"/>
</dbReference>
<evidence type="ECO:0000313" key="3">
    <source>
        <dbReference type="Proteomes" id="UP000761574"/>
    </source>
</evidence>
<comment type="caution">
    <text evidence="2">The sequence shown here is derived from an EMBL/GenBank/DDBJ whole genome shotgun (WGS) entry which is preliminary data.</text>
</comment>
<dbReference type="SUPFAM" id="SSF54913">
    <property type="entry name" value="GlnB-like"/>
    <property type="match status" value="1"/>
</dbReference>
<dbReference type="InterPro" id="IPR015867">
    <property type="entry name" value="N-reg_PII/ATP_PRibTrfase_C"/>
</dbReference>
<protein>
    <submittedName>
        <fullName evidence="2">Divalent-cation tolerance protein CutA</fullName>
    </submittedName>
</protein>
<proteinExistence type="inferred from homology"/>
<dbReference type="RefSeq" id="WP_119977260.1">
    <property type="nucleotide sequence ID" value="NZ_BPFB01000005.1"/>
</dbReference>
<sequence length="107" mass="11861">MHDTCLLVMTTCPNQDSAIAIARALVDARLAACVQLSAPVTSVYLWQGNLYEEQEISLQIKCLSQAYDEVAELILTLHPYDVPELIATKIAYGSAAYLDWIKETTQI</sequence>
<dbReference type="Gene3D" id="3.30.70.120">
    <property type="match status" value="1"/>
</dbReference>
<name>A0ABQ4P7D2_9GAMM</name>
<dbReference type="PANTHER" id="PTHR23419">
    <property type="entry name" value="DIVALENT CATION TOLERANCE CUTA-RELATED"/>
    <property type="match status" value="1"/>
</dbReference>
<keyword evidence="3" id="KW-1185">Reference proteome</keyword>
<gene>
    <name evidence="2" type="primary">cutA</name>
    <name evidence="2" type="ORF">TUM4630_06590</name>
</gene>
<dbReference type="Pfam" id="PF03091">
    <property type="entry name" value="CutA1"/>
    <property type="match status" value="1"/>
</dbReference>
<evidence type="ECO:0000256" key="1">
    <source>
        <dbReference type="ARBA" id="ARBA00010169"/>
    </source>
</evidence>
<dbReference type="InterPro" id="IPR011322">
    <property type="entry name" value="N-reg_PII-like_a/b"/>
</dbReference>
<organism evidence="2 3">
    <name type="scientific">Shewanella algidipiscicola</name>
    <dbReference type="NCBI Taxonomy" id="614070"/>
    <lineage>
        <taxon>Bacteria</taxon>
        <taxon>Pseudomonadati</taxon>
        <taxon>Pseudomonadota</taxon>
        <taxon>Gammaproteobacteria</taxon>
        <taxon>Alteromonadales</taxon>
        <taxon>Shewanellaceae</taxon>
        <taxon>Shewanella</taxon>
    </lineage>
</organism>